<dbReference type="AlphaFoldDB" id="A2YJS0"/>
<dbReference type="Gramene" id="BGIOSGA024547-TA">
    <property type="protein sequence ID" value="BGIOSGA024547-PA"/>
    <property type="gene ID" value="BGIOSGA024547"/>
</dbReference>
<gene>
    <name evidence="1" type="ORF">OsI_25473</name>
</gene>
<proteinExistence type="predicted"/>
<reference evidence="1 2" key="1">
    <citation type="journal article" date="2005" name="PLoS Biol.">
        <title>The genomes of Oryza sativa: a history of duplications.</title>
        <authorList>
            <person name="Yu J."/>
            <person name="Wang J."/>
            <person name="Lin W."/>
            <person name="Li S."/>
            <person name="Li H."/>
            <person name="Zhou J."/>
            <person name="Ni P."/>
            <person name="Dong W."/>
            <person name="Hu S."/>
            <person name="Zeng C."/>
            <person name="Zhang J."/>
            <person name="Zhang Y."/>
            <person name="Li R."/>
            <person name="Xu Z."/>
            <person name="Li S."/>
            <person name="Li X."/>
            <person name="Zheng H."/>
            <person name="Cong L."/>
            <person name="Lin L."/>
            <person name="Yin J."/>
            <person name="Geng J."/>
            <person name="Li G."/>
            <person name="Shi J."/>
            <person name="Liu J."/>
            <person name="Lv H."/>
            <person name="Li J."/>
            <person name="Wang J."/>
            <person name="Deng Y."/>
            <person name="Ran L."/>
            <person name="Shi X."/>
            <person name="Wang X."/>
            <person name="Wu Q."/>
            <person name="Li C."/>
            <person name="Ren X."/>
            <person name="Wang J."/>
            <person name="Wang X."/>
            <person name="Li D."/>
            <person name="Liu D."/>
            <person name="Zhang X."/>
            <person name="Ji Z."/>
            <person name="Zhao W."/>
            <person name="Sun Y."/>
            <person name="Zhang Z."/>
            <person name="Bao J."/>
            <person name="Han Y."/>
            <person name="Dong L."/>
            <person name="Ji J."/>
            <person name="Chen P."/>
            <person name="Wu S."/>
            <person name="Liu J."/>
            <person name="Xiao Y."/>
            <person name="Bu D."/>
            <person name="Tan J."/>
            <person name="Yang L."/>
            <person name="Ye C."/>
            <person name="Zhang J."/>
            <person name="Xu J."/>
            <person name="Zhou Y."/>
            <person name="Yu Y."/>
            <person name="Zhang B."/>
            <person name="Zhuang S."/>
            <person name="Wei H."/>
            <person name="Liu B."/>
            <person name="Lei M."/>
            <person name="Yu H."/>
            <person name="Li Y."/>
            <person name="Xu H."/>
            <person name="Wei S."/>
            <person name="He X."/>
            <person name="Fang L."/>
            <person name="Zhang Z."/>
            <person name="Zhang Y."/>
            <person name="Huang X."/>
            <person name="Su Z."/>
            <person name="Tong W."/>
            <person name="Li J."/>
            <person name="Tong Z."/>
            <person name="Li S."/>
            <person name="Ye J."/>
            <person name="Wang L."/>
            <person name="Fang L."/>
            <person name="Lei T."/>
            <person name="Chen C."/>
            <person name="Chen H."/>
            <person name="Xu Z."/>
            <person name="Li H."/>
            <person name="Huang H."/>
            <person name="Zhang F."/>
            <person name="Xu H."/>
            <person name="Li N."/>
            <person name="Zhao C."/>
            <person name="Li S."/>
            <person name="Dong L."/>
            <person name="Huang Y."/>
            <person name="Li L."/>
            <person name="Xi Y."/>
            <person name="Qi Q."/>
            <person name="Li W."/>
            <person name="Zhang B."/>
            <person name="Hu W."/>
            <person name="Zhang Y."/>
            <person name="Tian X."/>
            <person name="Jiao Y."/>
            <person name="Liang X."/>
            <person name="Jin J."/>
            <person name="Gao L."/>
            <person name="Zheng W."/>
            <person name="Hao B."/>
            <person name="Liu S."/>
            <person name="Wang W."/>
            <person name="Yuan L."/>
            <person name="Cao M."/>
            <person name="McDermott J."/>
            <person name="Samudrala R."/>
            <person name="Wang J."/>
            <person name="Wong G.K."/>
            <person name="Yang H."/>
        </authorList>
    </citation>
    <scope>NUCLEOTIDE SEQUENCE [LARGE SCALE GENOMIC DNA]</scope>
    <source>
        <strain evidence="2">cv. 93-11</strain>
    </source>
</reference>
<accession>A2YJS0</accession>
<dbReference type="Proteomes" id="UP000007015">
    <property type="component" value="Chromosome 7"/>
</dbReference>
<name>A2YJS0_ORYSI</name>
<evidence type="ECO:0000313" key="1">
    <source>
        <dbReference type="EMBL" id="EAZ03331.1"/>
    </source>
</evidence>
<dbReference type="HOGENOM" id="CLU_2871685_0_0_1"/>
<organism evidence="1 2">
    <name type="scientific">Oryza sativa subsp. indica</name>
    <name type="common">Rice</name>
    <dbReference type="NCBI Taxonomy" id="39946"/>
    <lineage>
        <taxon>Eukaryota</taxon>
        <taxon>Viridiplantae</taxon>
        <taxon>Streptophyta</taxon>
        <taxon>Embryophyta</taxon>
        <taxon>Tracheophyta</taxon>
        <taxon>Spermatophyta</taxon>
        <taxon>Magnoliopsida</taxon>
        <taxon>Liliopsida</taxon>
        <taxon>Poales</taxon>
        <taxon>Poaceae</taxon>
        <taxon>BOP clade</taxon>
        <taxon>Oryzoideae</taxon>
        <taxon>Oryzeae</taxon>
        <taxon>Oryzinae</taxon>
        <taxon>Oryza</taxon>
        <taxon>Oryza sativa</taxon>
    </lineage>
</organism>
<keyword evidence="2" id="KW-1185">Reference proteome</keyword>
<protein>
    <submittedName>
        <fullName evidence="1">Uncharacterized protein</fullName>
    </submittedName>
</protein>
<evidence type="ECO:0000313" key="2">
    <source>
        <dbReference type="Proteomes" id="UP000007015"/>
    </source>
</evidence>
<dbReference type="EMBL" id="CM000132">
    <property type="protein sequence ID" value="EAZ03331.1"/>
    <property type="molecule type" value="Genomic_DNA"/>
</dbReference>
<sequence>MAHLELLLERRHGNANMPKWPASKRSYVTFTPLPCAVACSGDSTRREETAAFLFIVVNPQCSFH</sequence>